<reference evidence="1" key="4">
    <citation type="journal article" date="2022" name="PLoS Pathog.">
        <title>Chromosome-level genome of Schistosoma haematobium underpins genome-wide explorations of molecular variation.</title>
        <authorList>
            <person name="Stroehlein A.J."/>
            <person name="Korhonen P.K."/>
            <person name="Lee V.V."/>
            <person name="Ralph S.A."/>
            <person name="Mentink-Kane M."/>
            <person name="You H."/>
            <person name="McManus D.P."/>
            <person name="Tchuente L.T."/>
            <person name="Stothard J.R."/>
            <person name="Kaur P."/>
            <person name="Dudchenko O."/>
            <person name="Aiden E.L."/>
            <person name="Yang B."/>
            <person name="Yang H."/>
            <person name="Emery A.M."/>
            <person name="Webster B.L."/>
            <person name="Brindley P.J."/>
            <person name="Rollinson D."/>
            <person name="Chang B.C.H."/>
            <person name="Gasser R.B."/>
            <person name="Young N.D."/>
        </authorList>
    </citation>
    <scope>NUCLEOTIDE SEQUENCE</scope>
</reference>
<evidence type="ECO:0000313" key="2">
    <source>
        <dbReference type="Proteomes" id="UP000471633"/>
    </source>
</evidence>
<comment type="caution">
    <text evidence="1">The sequence shown here is derived from an EMBL/GenBank/DDBJ whole genome shotgun (WGS) entry which is preliminary data.</text>
</comment>
<reference evidence="1" key="1">
    <citation type="journal article" date="2012" name="Nat. Genet.">
        <title>Whole-genome sequence of Schistosoma haematobium.</title>
        <authorList>
            <person name="Young N.D."/>
            <person name="Jex A.R."/>
            <person name="Li B."/>
            <person name="Liu S."/>
            <person name="Yang L."/>
            <person name="Xiong Z."/>
            <person name="Li Y."/>
            <person name="Cantacessi C."/>
            <person name="Hall R.S."/>
            <person name="Xu X."/>
            <person name="Chen F."/>
            <person name="Wu X."/>
            <person name="Zerlotini A."/>
            <person name="Oliveira G."/>
            <person name="Hofmann A."/>
            <person name="Zhang G."/>
            <person name="Fang X."/>
            <person name="Kang Y."/>
            <person name="Campbell B.E."/>
            <person name="Loukas A."/>
            <person name="Ranganathan S."/>
            <person name="Rollinson D."/>
            <person name="Rinaldi G."/>
            <person name="Brindley P.J."/>
            <person name="Yang H."/>
            <person name="Wang J."/>
            <person name="Wang J."/>
            <person name="Gasser R.B."/>
        </authorList>
    </citation>
    <scope>NUCLEOTIDE SEQUENCE</scope>
</reference>
<dbReference type="AlphaFoldDB" id="A0A922IRL1"/>
<dbReference type="Gene3D" id="3.60.10.10">
    <property type="entry name" value="Endonuclease/exonuclease/phosphatase"/>
    <property type="match status" value="1"/>
</dbReference>
<dbReference type="PANTHER" id="PTHR33395:SF22">
    <property type="entry name" value="REVERSE TRANSCRIPTASE DOMAIN-CONTAINING PROTEIN"/>
    <property type="match status" value="1"/>
</dbReference>
<reference evidence="1" key="3">
    <citation type="submission" date="2021-06" db="EMBL/GenBank/DDBJ databases">
        <title>Chromosome-level genome assembly for S. haematobium.</title>
        <authorList>
            <person name="Stroehlein A.J."/>
        </authorList>
    </citation>
    <scope>NUCLEOTIDE SEQUENCE</scope>
</reference>
<dbReference type="CTD" id="55048"/>
<organism evidence="1 2">
    <name type="scientific">Schistosoma haematobium</name>
    <name type="common">Blood fluke</name>
    <dbReference type="NCBI Taxonomy" id="6185"/>
    <lineage>
        <taxon>Eukaryota</taxon>
        <taxon>Metazoa</taxon>
        <taxon>Spiralia</taxon>
        <taxon>Lophotrochozoa</taxon>
        <taxon>Platyhelminthes</taxon>
        <taxon>Trematoda</taxon>
        <taxon>Digenea</taxon>
        <taxon>Strigeidida</taxon>
        <taxon>Schistosomatoidea</taxon>
        <taxon>Schistosomatidae</taxon>
        <taxon>Schistosoma</taxon>
    </lineage>
</organism>
<dbReference type="GeneID" id="24588444"/>
<dbReference type="Proteomes" id="UP000471633">
    <property type="component" value="Unassembled WGS sequence"/>
</dbReference>
<protein>
    <submittedName>
        <fullName evidence="1">Vacuolar protein sorting-associated protein 37C, variant 3</fullName>
    </submittedName>
</protein>
<name>A0A922IRL1_SCHHA</name>
<keyword evidence="2" id="KW-1185">Reference proteome</keyword>
<dbReference type="InterPro" id="IPR036691">
    <property type="entry name" value="Endo/exonu/phosph_ase_sf"/>
</dbReference>
<dbReference type="GO" id="GO:0007508">
    <property type="term" value="P:larval heart development"/>
    <property type="evidence" value="ECO:0007669"/>
    <property type="project" value="TreeGrafter"/>
</dbReference>
<dbReference type="GO" id="GO:0031012">
    <property type="term" value="C:extracellular matrix"/>
    <property type="evidence" value="ECO:0007669"/>
    <property type="project" value="TreeGrafter"/>
</dbReference>
<dbReference type="PANTHER" id="PTHR33395">
    <property type="entry name" value="TRANSCRIPTASE, PUTATIVE-RELATED-RELATED"/>
    <property type="match status" value="1"/>
</dbReference>
<proteinExistence type="predicted"/>
<dbReference type="EMBL" id="AMPZ03000004">
    <property type="protein sequence ID" value="KAH9585432.1"/>
    <property type="molecule type" value="Genomic_DNA"/>
</dbReference>
<evidence type="ECO:0000313" key="1">
    <source>
        <dbReference type="EMBL" id="KAH9585432.1"/>
    </source>
</evidence>
<dbReference type="RefSeq" id="XP_051068077.1">
    <property type="nucleotide sequence ID" value="XM_051214891.1"/>
</dbReference>
<sequence>MLYVRDHFRIQSIISEAYASGTCELACCKIKSRNGLVTLGGIYRSPCCLADDFILRHICYWSMAECCFIIGDFKAPRINWIGLTAPGGGFDSDLLSTVVQCALVQCMAKPTHTDLKHDPSLLELALTHHCEDVFDIQHLPSLVNSDHVVLHFKFRTHGIQFVYAPPRPIIWRANILAIRVCAISTDWSVEADGPIEDEWNKFKATFESVTSPFIPWSARKLSH</sequence>
<dbReference type="GO" id="GO:0061343">
    <property type="term" value="P:cell adhesion involved in heart morphogenesis"/>
    <property type="evidence" value="ECO:0007669"/>
    <property type="project" value="TreeGrafter"/>
</dbReference>
<accession>A0A922IRL1</accession>
<reference evidence="1" key="2">
    <citation type="journal article" date="2019" name="Gigascience">
        <title>High-quality Schistosoma haematobium genome achieved by single-molecule and long-range sequencing.</title>
        <authorList>
            <person name="Stroehlein A.J."/>
            <person name="Korhonen P.K."/>
            <person name="Chong T.M."/>
            <person name="Lim Y.L."/>
            <person name="Chan K.G."/>
            <person name="Webster B."/>
            <person name="Rollinson D."/>
            <person name="Brindley P.J."/>
            <person name="Gasser R.B."/>
            <person name="Young N.D."/>
        </authorList>
    </citation>
    <scope>NUCLEOTIDE SEQUENCE</scope>
</reference>
<gene>
    <name evidence="1" type="primary">VPS37C</name>
    <name evidence="1" type="ORF">MS3_00006684</name>
</gene>